<dbReference type="EMBL" id="DVMV01000020">
    <property type="protein sequence ID" value="HIU45267.1"/>
    <property type="molecule type" value="Genomic_DNA"/>
</dbReference>
<evidence type="ECO:0000256" key="1">
    <source>
        <dbReference type="ARBA" id="ARBA00007405"/>
    </source>
</evidence>
<evidence type="ECO:0000256" key="2">
    <source>
        <dbReference type="ARBA" id="ARBA00012274"/>
    </source>
</evidence>
<dbReference type="InterPro" id="IPR023806">
    <property type="entry name" value="CHP03905"/>
</dbReference>
<keyword evidence="3" id="KW-0237">DNA synthesis</keyword>
<evidence type="ECO:0000259" key="6">
    <source>
        <dbReference type="Pfam" id="PF12637"/>
    </source>
</evidence>
<keyword evidence="4" id="KW-0547">Nucleotide-binding</keyword>
<comment type="similarity">
    <text evidence="1">Belongs to the ribonucleoside diphosphate reductase class-2 family.</text>
</comment>
<reference evidence="7" key="2">
    <citation type="journal article" date="2021" name="PeerJ">
        <title>Extensive microbial diversity within the chicken gut microbiome revealed by metagenomics and culture.</title>
        <authorList>
            <person name="Gilroy R."/>
            <person name="Ravi A."/>
            <person name="Getino M."/>
            <person name="Pursley I."/>
            <person name="Horton D.L."/>
            <person name="Alikhan N.F."/>
            <person name="Baker D."/>
            <person name="Gharbi K."/>
            <person name="Hall N."/>
            <person name="Watson M."/>
            <person name="Adriaenssens E.M."/>
            <person name="Foster-Nyarko E."/>
            <person name="Jarju S."/>
            <person name="Secka A."/>
            <person name="Antonio M."/>
            <person name="Oren A."/>
            <person name="Chaudhuri R.R."/>
            <person name="La Ragione R."/>
            <person name="Hildebrand F."/>
            <person name="Pallen M.J."/>
        </authorList>
    </citation>
    <scope>NUCLEOTIDE SEQUENCE</scope>
    <source>
        <strain evidence="7">ChiGjej1B1-22543</strain>
    </source>
</reference>
<dbReference type="Proteomes" id="UP000824070">
    <property type="component" value="Unassembled WGS sequence"/>
</dbReference>
<dbReference type="Pfam" id="PF12637">
    <property type="entry name" value="TSCPD"/>
    <property type="match status" value="1"/>
</dbReference>
<protein>
    <recommendedName>
        <fullName evidence="2">ribonucleoside-diphosphate reductase</fullName>
        <ecNumber evidence="2">1.17.4.1</ecNumber>
    </recommendedName>
</protein>
<comment type="caution">
    <text evidence="7">The sequence shown here is derived from an EMBL/GenBank/DDBJ whole genome shotgun (WGS) entry which is preliminary data.</text>
</comment>
<feature type="domain" description="TSCPD" evidence="6">
    <location>
        <begin position="7"/>
        <end position="83"/>
    </location>
</feature>
<evidence type="ECO:0000256" key="4">
    <source>
        <dbReference type="ARBA" id="ARBA00022741"/>
    </source>
</evidence>
<gene>
    <name evidence="7" type="ORF">IAC52_03095</name>
</gene>
<dbReference type="NCBIfam" id="TIGR03905">
    <property type="entry name" value="TIGR03905_4_Cys"/>
    <property type="match status" value="1"/>
</dbReference>
<reference evidence="7" key="1">
    <citation type="submission" date="2020-10" db="EMBL/GenBank/DDBJ databases">
        <authorList>
            <person name="Gilroy R."/>
        </authorList>
    </citation>
    <scope>NUCLEOTIDE SEQUENCE</scope>
    <source>
        <strain evidence="7">ChiGjej1B1-22543</strain>
    </source>
</reference>
<dbReference type="GO" id="GO:0071897">
    <property type="term" value="P:DNA biosynthetic process"/>
    <property type="evidence" value="ECO:0007669"/>
    <property type="project" value="UniProtKB-KW"/>
</dbReference>
<evidence type="ECO:0000256" key="3">
    <source>
        <dbReference type="ARBA" id="ARBA00022634"/>
    </source>
</evidence>
<proteinExistence type="inferred from homology"/>
<dbReference type="InterPro" id="IPR024434">
    <property type="entry name" value="TSCPD_dom"/>
</dbReference>
<evidence type="ECO:0000313" key="7">
    <source>
        <dbReference type="EMBL" id="HIU45267.1"/>
    </source>
</evidence>
<dbReference type="AlphaFoldDB" id="A0A9D1LNV6"/>
<evidence type="ECO:0000313" key="8">
    <source>
        <dbReference type="Proteomes" id="UP000824070"/>
    </source>
</evidence>
<name>A0A9D1LNV6_9FIRM</name>
<sequence>MAEYVFTPSNVCSRKMTIEYEGDVIKGLRVEGGCHGNLQGIGKLLEGMKLDDAIDRLSGIICRGSRNRMTSCPDQISIALREIKEMNK</sequence>
<dbReference type="GO" id="GO:0004748">
    <property type="term" value="F:ribonucleoside-diphosphate reductase activity, thioredoxin disulfide as acceptor"/>
    <property type="evidence" value="ECO:0007669"/>
    <property type="project" value="UniProtKB-EC"/>
</dbReference>
<dbReference type="GO" id="GO:0000166">
    <property type="term" value="F:nucleotide binding"/>
    <property type="evidence" value="ECO:0007669"/>
    <property type="project" value="UniProtKB-KW"/>
</dbReference>
<evidence type="ECO:0000256" key="5">
    <source>
        <dbReference type="ARBA" id="ARBA00047754"/>
    </source>
</evidence>
<comment type="catalytic activity">
    <reaction evidence="5">
        <text>a 2'-deoxyribonucleoside 5'-diphosphate + [thioredoxin]-disulfide + H2O = a ribonucleoside 5'-diphosphate + [thioredoxin]-dithiol</text>
        <dbReference type="Rhea" id="RHEA:23252"/>
        <dbReference type="Rhea" id="RHEA-COMP:10698"/>
        <dbReference type="Rhea" id="RHEA-COMP:10700"/>
        <dbReference type="ChEBI" id="CHEBI:15377"/>
        <dbReference type="ChEBI" id="CHEBI:29950"/>
        <dbReference type="ChEBI" id="CHEBI:50058"/>
        <dbReference type="ChEBI" id="CHEBI:57930"/>
        <dbReference type="ChEBI" id="CHEBI:73316"/>
        <dbReference type="EC" id="1.17.4.1"/>
    </reaction>
</comment>
<accession>A0A9D1LNV6</accession>
<organism evidence="7 8">
    <name type="scientific">Candidatus Alloenteromonas pullicola</name>
    <dbReference type="NCBI Taxonomy" id="2840784"/>
    <lineage>
        <taxon>Bacteria</taxon>
        <taxon>Bacillati</taxon>
        <taxon>Bacillota</taxon>
        <taxon>Bacillota incertae sedis</taxon>
        <taxon>Candidatus Alloenteromonas</taxon>
    </lineage>
</organism>
<dbReference type="EC" id="1.17.4.1" evidence="2"/>